<dbReference type="InterPro" id="IPR000944">
    <property type="entry name" value="Tscrpt_reg_Rrf2"/>
</dbReference>
<dbReference type="Pfam" id="PF00440">
    <property type="entry name" value="TetR_N"/>
    <property type="match status" value="1"/>
</dbReference>
<keyword evidence="1 2" id="KW-0238">DNA-binding</keyword>
<organism evidence="4 5">
    <name type="scientific">Fuscibacter oryzae</name>
    <dbReference type="NCBI Taxonomy" id="2803939"/>
    <lineage>
        <taxon>Bacteria</taxon>
        <taxon>Pseudomonadati</taxon>
        <taxon>Pseudomonadota</taxon>
        <taxon>Alphaproteobacteria</taxon>
        <taxon>Rhodobacterales</taxon>
        <taxon>Paracoccaceae</taxon>
        <taxon>Fuscibacter</taxon>
    </lineage>
</organism>
<dbReference type="Proteomes" id="UP000619033">
    <property type="component" value="Unassembled WGS sequence"/>
</dbReference>
<dbReference type="GO" id="GO:0003700">
    <property type="term" value="F:DNA-binding transcription factor activity"/>
    <property type="evidence" value="ECO:0007669"/>
    <property type="project" value="TreeGrafter"/>
</dbReference>
<dbReference type="SUPFAM" id="SSF46689">
    <property type="entry name" value="Homeodomain-like"/>
    <property type="match status" value="1"/>
</dbReference>
<comment type="caution">
    <text evidence="4">The sequence shown here is derived from an EMBL/GenBank/DDBJ whole genome shotgun (WGS) entry which is preliminary data.</text>
</comment>
<dbReference type="InterPro" id="IPR036390">
    <property type="entry name" value="WH_DNA-bd_sf"/>
</dbReference>
<sequence length="373" mass="40408">MRLTNSTDHALRLLLIVYEADGRLVTIEQAAQRFSLSRANLMKVANELTSDGVLTGIRGRSGGLRLARPASEIRIGDVVRAMETDFALVECLGEANDCAIAGICRLPRVFRRARQAFMDVLDATTLADVALRPTTASAPESAPAASSAITGDLTSGEIDVTYNGMNTPDSRPYDSPLRRAQADATRDRILQALADVLDTTGGDEIMFDEIAKAAGVERRTVFRHFPNKTELLRAFWVWIGARIGPQILPATLADLLAMPPEIFAGFDAHENVIRASLHSPSGRAMRQEAVPARRQSFARIVDAGLHDLSATQRHEFQALAHLLFSATAWETLKDYAGLSGQDAGKTVSRALTLLMTALRSESRGATLTAKGED</sequence>
<dbReference type="GO" id="GO:0003677">
    <property type="term" value="F:DNA binding"/>
    <property type="evidence" value="ECO:0007669"/>
    <property type="project" value="UniProtKB-UniRule"/>
</dbReference>
<dbReference type="InterPro" id="IPR001647">
    <property type="entry name" value="HTH_TetR"/>
</dbReference>
<dbReference type="PRINTS" id="PR00455">
    <property type="entry name" value="HTHTETR"/>
</dbReference>
<evidence type="ECO:0000256" key="1">
    <source>
        <dbReference type="ARBA" id="ARBA00023125"/>
    </source>
</evidence>
<dbReference type="PANTHER" id="PTHR33221">
    <property type="entry name" value="WINGED HELIX-TURN-HELIX TRANSCRIPTIONAL REGULATOR, RRF2 FAMILY"/>
    <property type="match status" value="1"/>
</dbReference>
<dbReference type="Pfam" id="PF02082">
    <property type="entry name" value="Rrf2"/>
    <property type="match status" value="1"/>
</dbReference>
<feature type="domain" description="HTH tetR-type" evidence="3">
    <location>
        <begin position="183"/>
        <end position="243"/>
    </location>
</feature>
<dbReference type="InterPro" id="IPR036388">
    <property type="entry name" value="WH-like_DNA-bd_sf"/>
</dbReference>
<accession>A0A8J7MX93</accession>
<evidence type="ECO:0000256" key="2">
    <source>
        <dbReference type="PROSITE-ProRule" id="PRU00335"/>
    </source>
</evidence>
<dbReference type="EMBL" id="JAESVP010000008">
    <property type="protein sequence ID" value="MBL4929494.1"/>
    <property type="molecule type" value="Genomic_DNA"/>
</dbReference>
<evidence type="ECO:0000313" key="5">
    <source>
        <dbReference type="Proteomes" id="UP000619033"/>
    </source>
</evidence>
<name>A0A8J7MX93_9RHOB</name>
<dbReference type="AlphaFoldDB" id="A0A8J7MX93"/>
<dbReference type="Gene3D" id="1.10.357.10">
    <property type="entry name" value="Tetracycline Repressor, domain 2"/>
    <property type="match status" value="1"/>
</dbReference>
<feature type="DNA-binding region" description="H-T-H motif" evidence="2">
    <location>
        <begin position="206"/>
        <end position="225"/>
    </location>
</feature>
<dbReference type="InterPro" id="IPR009057">
    <property type="entry name" value="Homeodomain-like_sf"/>
</dbReference>
<dbReference type="RefSeq" id="WP_202662026.1">
    <property type="nucleotide sequence ID" value="NZ_JAESVP010000008.1"/>
</dbReference>
<dbReference type="Gene3D" id="1.10.10.10">
    <property type="entry name" value="Winged helix-like DNA-binding domain superfamily/Winged helix DNA-binding domain"/>
    <property type="match status" value="1"/>
</dbReference>
<dbReference type="PROSITE" id="PS50977">
    <property type="entry name" value="HTH_TETR_2"/>
    <property type="match status" value="1"/>
</dbReference>
<dbReference type="NCBIfam" id="TIGR00738">
    <property type="entry name" value="rrf2_super"/>
    <property type="match status" value="1"/>
</dbReference>
<dbReference type="GO" id="GO:0005829">
    <property type="term" value="C:cytosol"/>
    <property type="evidence" value="ECO:0007669"/>
    <property type="project" value="TreeGrafter"/>
</dbReference>
<dbReference type="PROSITE" id="PS51197">
    <property type="entry name" value="HTH_RRF2_2"/>
    <property type="match status" value="1"/>
</dbReference>
<protein>
    <submittedName>
        <fullName evidence="4">Rrf2 family transcriptional regulator</fullName>
    </submittedName>
</protein>
<evidence type="ECO:0000313" key="4">
    <source>
        <dbReference type="EMBL" id="MBL4929494.1"/>
    </source>
</evidence>
<keyword evidence="5" id="KW-1185">Reference proteome</keyword>
<dbReference type="SUPFAM" id="SSF46785">
    <property type="entry name" value="Winged helix' DNA-binding domain"/>
    <property type="match status" value="1"/>
</dbReference>
<proteinExistence type="predicted"/>
<dbReference type="PANTHER" id="PTHR33221:SF4">
    <property type="entry name" value="HTH-TYPE TRANSCRIPTIONAL REPRESSOR NSRR"/>
    <property type="match status" value="1"/>
</dbReference>
<reference evidence="4" key="1">
    <citation type="submission" date="2021-01" db="EMBL/GenBank/DDBJ databases">
        <title>Genome seq and assembly of Tabrizicola sp. KVB23.</title>
        <authorList>
            <person name="Chhetri G."/>
        </authorList>
    </citation>
    <scope>NUCLEOTIDE SEQUENCE</scope>
    <source>
        <strain evidence="4">KVB23</strain>
    </source>
</reference>
<gene>
    <name evidence="4" type="ORF">JI744_15425</name>
</gene>
<evidence type="ECO:0000259" key="3">
    <source>
        <dbReference type="PROSITE" id="PS50977"/>
    </source>
</evidence>